<sequence>MRRCDLINALAILCQAVTAETRLRSSENVQKEWKSDREKWRKVFSSYTRDDFLNLCNGLLSGESAKDIPEVRKIIDWMTAEENDAPEPLFEKALEQMQDKFRLVV</sequence>
<dbReference type="AlphaFoldDB" id="A0A451AXR5"/>
<name>A0A451AXR5_9GAMM</name>
<dbReference type="EMBL" id="CAADGD010000040">
    <property type="protein sequence ID" value="VFK70856.1"/>
    <property type="molecule type" value="Genomic_DNA"/>
</dbReference>
<proteinExistence type="predicted"/>
<accession>A0A451AXR5</accession>
<dbReference type="EMBL" id="CAADFZ010000034">
    <property type="protein sequence ID" value="VFK63532.1"/>
    <property type="molecule type" value="Genomic_DNA"/>
</dbReference>
<protein>
    <submittedName>
        <fullName evidence="2">Uncharacterized protein</fullName>
    </submittedName>
</protein>
<organism evidence="2">
    <name type="scientific">Candidatus Kentrum sp. UNK</name>
    <dbReference type="NCBI Taxonomy" id="2126344"/>
    <lineage>
        <taxon>Bacteria</taxon>
        <taxon>Pseudomonadati</taxon>
        <taxon>Pseudomonadota</taxon>
        <taxon>Gammaproteobacteria</taxon>
        <taxon>Candidatus Kentrum</taxon>
    </lineage>
</organism>
<reference evidence="2" key="1">
    <citation type="submission" date="2019-02" db="EMBL/GenBank/DDBJ databases">
        <authorList>
            <person name="Gruber-Vodicka R. H."/>
            <person name="Seah K. B. B."/>
        </authorList>
    </citation>
    <scope>NUCLEOTIDE SEQUENCE</scope>
    <source>
        <strain evidence="2">BECK_BY19</strain>
        <strain evidence="1">BECK_BY8</strain>
    </source>
</reference>
<evidence type="ECO:0000313" key="2">
    <source>
        <dbReference type="EMBL" id="VFK70856.1"/>
    </source>
</evidence>
<gene>
    <name evidence="1" type="ORF">BECKUNK1418G_GA0071005_103429</name>
    <name evidence="2" type="ORF">BECKUNK1418H_GA0071006_104030</name>
</gene>
<evidence type="ECO:0000313" key="1">
    <source>
        <dbReference type="EMBL" id="VFK63532.1"/>
    </source>
</evidence>